<feature type="region of interest" description="Disordered" evidence="1">
    <location>
        <begin position="83"/>
        <end position="158"/>
    </location>
</feature>
<dbReference type="RefSeq" id="WP_109741319.1">
    <property type="nucleotide sequence ID" value="NZ_QGGO01000002.1"/>
</dbReference>
<feature type="compositionally biased region" description="Polar residues" evidence="1">
    <location>
        <begin position="112"/>
        <end position="121"/>
    </location>
</feature>
<keyword evidence="2" id="KW-0812">Transmembrane</keyword>
<dbReference type="Pfam" id="PF13568">
    <property type="entry name" value="OMP_b-brl_2"/>
    <property type="match status" value="1"/>
</dbReference>
<protein>
    <submittedName>
        <fullName evidence="4">Outer membrane protein with beta-barrel domain</fullName>
    </submittedName>
</protein>
<organism evidence="4 5">
    <name type="scientific">Arcicella aurantiaca</name>
    <dbReference type="NCBI Taxonomy" id="591202"/>
    <lineage>
        <taxon>Bacteria</taxon>
        <taxon>Pseudomonadati</taxon>
        <taxon>Bacteroidota</taxon>
        <taxon>Cytophagia</taxon>
        <taxon>Cytophagales</taxon>
        <taxon>Flectobacillaceae</taxon>
        <taxon>Arcicella</taxon>
    </lineage>
</organism>
<comment type="caution">
    <text evidence="4">The sequence shown here is derived from an EMBL/GenBank/DDBJ whole genome shotgun (WGS) entry which is preliminary data.</text>
</comment>
<accession>A0A316EJG5</accession>
<dbReference type="Proteomes" id="UP000245489">
    <property type="component" value="Unassembled WGS sequence"/>
</dbReference>
<feature type="compositionally biased region" description="Polar residues" evidence="1">
    <location>
        <begin position="83"/>
        <end position="102"/>
    </location>
</feature>
<feature type="transmembrane region" description="Helical" evidence="2">
    <location>
        <begin position="56"/>
        <end position="75"/>
    </location>
</feature>
<sequence length="524" mass="59340">MSDKWWDMPDDELDDLFREASDKVEIPFDSSAFDKLRHKIDNQPEVVAPKSVKKRWLLPLALLLLVGVGMVYYFVNKKPEISTPNHTITSNSNNQSNKLSAESSEKNKVDNKNLSSATTDNKSIDVAKNIESSKNSKASNLKEGNDRNTLSPQTKVNNNGDLLAKNLAIKERFTTQNDKQQSLKIIENKNTEKIIPSSATESVKTVKEENASANSLINSPEFSSKSIESSFETEKVKSNFNNQWKVKNKKVSSHKNQFHRLTLSNKSENIGFETISIIPQKTEKEEIVNRTNFFGIDNLTSKKTKSLLTNLEVDLPPFVDSLPRPKSKPKMSRFGVRLALSPDINSIEKLQTSALSSSLGLLFEYGLSKKWILQTGLTYSNKKYGGEFDYYHSWADTWQKYHPSKPVEVDGGCKVIDIPLNLRFNAFQKPRQTWFVSAGISSYLMLNESYTYNYAWGTPKTVNWQDKTSYYWSTLNLSIGLEKQLTKHLTIQAEPYLKTPLVGVGRGSVNLYSSGILFSTKFNF</sequence>
<reference evidence="4 5" key="1">
    <citation type="submission" date="2018-05" db="EMBL/GenBank/DDBJ databases">
        <title>Genomic Encyclopedia of Archaeal and Bacterial Type Strains, Phase II (KMG-II): from individual species to whole genera.</title>
        <authorList>
            <person name="Goeker M."/>
        </authorList>
    </citation>
    <scope>NUCLEOTIDE SEQUENCE [LARGE SCALE GENOMIC DNA]</scope>
    <source>
        <strain evidence="4 5">DSM 22214</strain>
    </source>
</reference>
<feature type="domain" description="Outer membrane protein beta-barrel" evidence="3">
    <location>
        <begin position="354"/>
        <end position="492"/>
    </location>
</feature>
<proteinExistence type="predicted"/>
<dbReference type="InterPro" id="IPR025665">
    <property type="entry name" value="Beta-barrel_OMP_2"/>
</dbReference>
<feature type="compositionally biased region" description="Polar residues" evidence="1">
    <location>
        <begin position="147"/>
        <end position="158"/>
    </location>
</feature>
<dbReference type="EMBL" id="QGGO01000002">
    <property type="protein sequence ID" value="PWK28989.1"/>
    <property type="molecule type" value="Genomic_DNA"/>
</dbReference>
<keyword evidence="2" id="KW-0472">Membrane</keyword>
<evidence type="ECO:0000313" key="4">
    <source>
        <dbReference type="EMBL" id="PWK28989.1"/>
    </source>
</evidence>
<evidence type="ECO:0000256" key="2">
    <source>
        <dbReference type="SAM" id="Phobius"/>
    </source>
</evidence>
<keyword evidence="2" id="KW-1133">Transmembrane helix</keyword>
<gene>
    <name evidence="4" type="ORF">LV89_00543</name>
</gene>
<dbReference type="OrthoDB" id="1523584at2"/>
<evidence type="ECO:0000313" key="5">
    <source>
        <dbReference type="Proteomes" id="UP000245489"/>
    </source>
</evidence>
<evidence type="ECO:0000256" key="1">
    <source>
        <dbReference type="SAM" id="MobiDB-lite"/>
    </source>
</evidence>
<keyword evidence="5" id="KW-1185">Reference proteome</keyword>
<name>A0A316EJG5_9BACT</name>
<dbReference type="AlphaFoldDB" id="A0A316EJG5"/>
<feature type="compositionally biased region" description="Polar residues" evidence="1">
    <location>
        <begin position="130"/>
        <end position="139"/>
    </location>
</feature>
<evidence type="ECO:0000259" key="3">
    <source>
        <dbReference type="Pfam" id="PF13568"/>
    </source>
</evidence>